<dbReference type="InterPro" id="IPR050109">
    <property type="entry name" value="HTH-type_TetR-like_transc_reg"/>
</dbReference>
<evidence type="ECO:0000256" key="3">
    <source>
        <dbReference type="ARBA" id="ARBA00023163"/>
    </source>
</evidence>
<dbReference type="PROSITE" id="PS50977">
    <property type="entry name" value="HTH_TETR_2"/>
    <property type="match status" value="1"/>
</dbReference>
<dbReference type="InterPro" id="IPR009057">
    <property type="entry name" value="Homeodomain-like_sf"/>
</dbReference>
<feature type="domain" description="HTH tetR-type" evidence="5">
    <location>
        <begin position="12"/>
        <end position="72"/>
    </location>
</feature>
<dbReference type="PANTHER" id="PTHR30055:SF148">
    <property type="entry name" value="TETR-FAMILY TRANSCRIPTIONAL REGULATOR"/>
    <property type="match status" value="1"/>
</dbReference>
<dbReference type="Gene3D" id="1.10.357.10">
    <property type="entry name" value="Tetracycline Repressor, domain 2"/>
    <property type="match status" value="1"/>
</dbReference>
<accession>A0ABY4VZG2</accession>
<dbReference type="SUPFAM" id="SSF48498">
    <property type="entry name" value="Tetracyclin repressor-like, C-terminal domain"/>
    <property type="match status" value="1"/>
</dbReference>
<dbReference type="EMBL" id="CP098747">
    <property type="protein sequence ID" value="USG60228.1"/>
    <property type="molecule type" value="Genomic_DNA"/>
</dbReference>
<dbReference type="Proteomes" id="UP001056291">
    <property type="component" value="Chromosome"/>
</dbReference>
<dbReference type="PANTHER" id="PTHR30055">
    <property type="entry name" value="HTH-TYPE TRANSCRIPTIONAL REGULATOR RUTR"/>
    <property type="match status" value="1"/>
</dbReference>
<evidence type="ECO:0000259" key="5">
    <source>
        <dbReference type="PROSITE" id="PS50977"/>
    </source>
</evidence>
<reference evidence="6" key="1">
    <citation type="submission" date="2022-06" db="EMBL/GenBank/DDBJ databases">
        <title>Sneathiella actinostolidae sp. nov., isolated from a sea anemonein the Western Pacific Ocean.</title>
        <authorList>
            <person name="Wei M.J."/>
        </authorList>
    </citation>
    <scope>NUCLEOTIDE SEQUENCE</scope>
    <source>
        <strain evidence="6">PHK-P5</strain>
    </source>
</reference>
<proteinExistence type="predicted"/>
<dbReference type="RefSeq" id="WP_251933039.1">
    <property type="nucleotide sequence ID" value="NZ_CP098747.1"/>
</dbReference>
<organism evidence="6 7">
    <name type="scientific">Sneathiella marina</name>
    <dbReference type="NCBI Taxonomy" id="2950108"/>
    <lineage>
        <taxon>Bacteria</taxon>
        <taxon>Pseudomonadati</taxon>
        <taxon>Pseudomonadota</taxon>
        <taxon>Alphaproteobacteria</taxon>
        <taxon>Sneathiellales</taxon>
        <taxon>Sneathiellaceae</taxon>
        <taxon>Sneathiella</taxon>
    </lineage>
</organism>
<sequence length="197" mass="21650">MAGAKVGRPRSKKAYLAILKAAREIIEEAGTHRLTIEGVARRAGVGKPTIYRYWSNAQELAIATFMNPEVSNLPETSTNPGISDLRNLIQQTVQRLNSKQGRQMAFMLAGAETDSELFKAFRNRMILDTREKGTLILESAKIRGEIRSDVDVGLCLDMILGMIVLRLLIAHTELGEDLVDDVISMVLKGILPGASDT</sequence>
<protein>
    <submittedName>
        <fullName evidence="6">TetR/AcrR family transcriptional regulator</fullName>
    </submittedName>
</protein>
<dbReference type="InterPro" id="IPR001647">
    <property type="entry name" value="HTH_TetR"/>
</dbReference>
<evidence type="ECO:0000256" key="1">
    <source>
        <dbReference type="ARBA" id="ARBA00023015"/>
    </source>
</evidence>
<dbReference type="Gene3D" id="1.10.10.60">
    <property type="entry name" value="Homeodomain-like"/>
    <property type="match status" value="1"/>
</dbReference>
<dbReference type="Pfam" id="PF00440">
    <property type="entry name" value="TetR_N"/>
    <property type="match status" value="1"/>
</dbReference>
<gene>
    <name evidence="6" type="ORF">NBZ79_13690</name>
</gene>
<dbReference type="Pfam" id="PF16859">
    <property type="entry name" value="TetR_C_11"/>
    <property type="match status" value="1"/>
</dbReference>
<dbReference type="InterPro" id="IPR036271">
    <property type="entry name" value="Tet_transcr_reg_TetR-rel_C_sf"/>
</dbReference>
<keyword evidence="2 4" id="KW-0238">DNA-binding</keyword>
<feature type="DNA-binding region" description="H-T-H motif" evidence="4">
    <location>
        <begin position="35"/>
        <end position="54"/>
    </location>
</feature>
<evidence type="ECO:0000256" key="2">
    <source>
        <dbReference type="ARBA" id="ARBA00023125"/>
    </source>
</evidence>
<evidence type="ECO:0000313" key="6">
    <source>
        <dbReference type="EMBL" id="USG60228.1"/>
    </source>
</evidence>
<dbReference type="InterPro" id="IPR011075">
    <property type="entry name" value="TetR_C"/>
</dbReference>
<keyword evidence="7" id="KW-1185">Reference proteome</keyword>
<name>A0ABY4VZG2_9PROT</name>
<keyword evidence="1" id="KW-0805">Transcription regulation</keyword>
<evidence type="ECO:0000313" key="7">
    <source>
        <dbReference type="Proteomes" id="UP001056291"/>
    </source>
</evidence>
<dbReference type="SUPFAM" id="SSF46689">
    <property type="entry name" value="Homeodomain-like"/>
    <property type="match status" value="1"/>
</dbReference>
<keyword evidence="3" id="KW-0804">Transcription</keyword>
<dbReference type="PRINTS" id="PR00455">
    <property type="entry name" value="HTHTETR"/>
</dbReference>
<evidence type="ECO:0000256" key="4">
    <source>
        <dbReference type="PROSITE-ProRule" id="PRU00335"/>
    </source>
</evidence>